<protein>
    <recommendedName>
        <fullName evidence="1">SRR1-like domain-containing protein</fullName>
    </recommendedName>
</protein>
<dbReference type="PANTHER" id="PTHR42080">
    <property type="entry name" value="SRR1 DOMAIN-CONTAINING PROTEIN"/>
    <property type="match status" value="1"/>
</dbReference>
<evidence type="ECO:0000259" key="1">
    <source>
        <dbReference type="Pfam" id="PF07985"/>
    </source>
</evidence>
<organism evidence="2 3">
    <name type="scientific">Rhinocladiella mackenziei CBS 650.93</name>
    <dbReference type="NCBI Taxonomy" id="1442369"/>
    <lineage>
        <taxon>Eukaryota</taxon>
        <taxon>Fungi</taxon>
        <taxon>Dikarya</taxon>
        <taxon>Ascomycota</taxon>
        <taxon>Pezizomycotina</taxon>
        <taxon>Eurotiomycetes</taxon>
        <taxon>Chaetothyriomycetidae</taxon>
        <taxon>Chaetothyriales</taxon>
        <taxon>Herpotrichiellaceae</taxon>
        <taxon>Rhinocladiella</taxon>
    </lineage>
</organism>
<feature type="domain" description="SRR1-like" evidence="1">
    <location>
        <begin position="174"/>
        <end position="324"/>
    </location>
</feature>
<evidence type="ECO:0000313" key="3">
    <source>
        <dbReference type="Proteomes" id="UP000053617"/>
    </source>
</evidence>
<name>A0A0D2II81_9EURO</name>
<keyword evidence="3" id="KW-1185">Reference proteome</keyword>
<proteinExistence type="predicted"/>
<accession>A0A0D2II81</accession>
<dbReference type="RefSeq" id="XP_013272590.1">
    <property type="nucleotide sequence ID" value="XM_013417136.1"/>
</dbReference>
<dbReference type="GeneID" id="25294397"/>
<dbReference type="OrthoDB" id="4221696at2759"/>
<dbReference type="PANTHER" id="PTHR42080:SF3">
    <property type="entry name" value="SRR1-LIKE DOMAIN-CONTAINING PROTEIN"/>
    <property type="match status" value="1"/>
</dbReference>
<dbReference type="HOGENOM" id="CLU_032332_0_0_1"/>
<dbReference type="Pfam" id="PF07985">
    <property type="entry name" value="SRR1"/>
    <property type="match status" value="1"/>
</dbReference>
<dbReference type="EMBL" id="KN847478">
    <property type="protein sequence ID" value="KIX05454.1"/>
    <property type="molecule type" value="Genomic_DNA"/>
</dbReference>
<dbReference type="InterPro" id="IPR012942">
    <property type="entry name" value="SRR1-like"/>
</dbReference>
<dbReference type="VEuPathDB" id="FungiDB:Z518_06326"/>
<dbReference type="AlphaFoldDB" id="A0A0D2II81"/>
<evidence type="ECO:0000313" key="2">
    <source>
        <dbReference type="EMBL" id="KIX05454.1"/>
    </source>
</evidence>
<gene>
    <name evidence="2" type="ORF">Z518_06326</name>
</gene>
<dbReference type="Proteomes" id="UP000053617">
    <property type="component" value="Unassembled WGS sequence"/>
</dbReference>
<reference evidence="2 3" key="1">
    <citation type="submission" date="2015-01" db="EMBL/GenBank/DDBJ databases">
        <title>The Genome Sequence of Rhinocladiella mackenzie CBS 650.93.</title>
        <authorList>
            <consortium name="The Broad Institute Genomics Platform"/>
            <person name="Cuomo C."/>
            <person name="de Hoog S."/>
            <person name="Gorbushina A."/>
            <person name="Stielow B."/>
            <person name="Teixiera M."/>
            <person name="Abouelleil A."/>
            <person name="Chapman S.B."/>
            <person name="Priest M."/>
            <person name="Young S.K."/>
            <person name="Wortman J."/>
            <person name="Nusbaum C."/>
            <person name="Birren B."/>
        </authorList>
    </citation>
    <scope>NUCLEOTIDE SEQUENCE [LARGE SCALE GENOMIC DNA]</scope>
    <source>
        <strain evidence="2 3">CBS 650.93</strain>
    </source>
</reference>
<sequence>MGEFTSYIYAADYCRRKENGVLEETPKARADVSSHIRSLYDAGVPIYSKEMIRDVVDQLQSGHQKVLVRGLDGNIVGFHIETGQISDSIDGFDFVIGAPFIMFVSPQALIHQAFGYVHRIAYCSLQIFHNLEKRHRLTNEIVHVTPRLSPKQAEDFFETNKQAWATHEVRGQLQSMLSSKSLSHVNKIVAFACGTMALTDQESWSIRSTYQHALITTLRDDLSELQQTQHSIQCCAQDPAYTDTDRDILQKSGINVLDNPQGFLEVDDSTVVLSFGAEVPVRQIIADIARPAMMIWDRSQYTEDELNKTDPDSPRLTEMIQNFYEEIDFPGDLDAFNLSAVYVRRKS</sequence>